<dbReference type="PRINTS" id="PR00834">
    <property type="entry name" value="PROTEASES2C"/>
</dbReference>
<dbReference type="Pfam" id="PF13180">
    <property type="entry name" value="PDZ_2"/>
    <property type="match status" value="1"/>
</dbReference>
<dbReference type="PROSITE" id="PS50106">
    <property type="entry name" value="PDZ"/>
    <property type="match status" value="1"/>
</dbReference>
<dbReference type="Gene3D" id="2.40.10.120">
    <property type="match status" value="1"/>
</dbReference>
<feature type="compositionally biased region" description="Acidic residues" evidence="3">
    <location>
        <begin position="410"/>
        <end position="419"/>
    </location>
</feature>
<keyword evidence="2" id="KW-0378">Hydrolase</keyword>
<dbReference type="InterPro" id="IPR036034">
    <property type="entry name" value="PDZ_sf"/>
</dbReference>
<accession>A0A0K1PY47</accession>
<dbReference type="InterPro" id="IPR001940">
    <property type="entry name" value="Peptidase_S1C"/>
</dbReference>
<feature type="chain" id="PRO_5005466805" evidence="4">
    <location>
        <begin position="24"/>
        <end position="419"/>
    </location>
</feature>
<dbReference type="InterPro" id="IPR009003">
    <property type="entry name" value="Peptidase_S1_PA"/>
</dbReference>
<dbReference type="GO" id="GO:0006508">
    <property type="term" value="P:proteolysis"/>
    <property type="evidence" value="ECO:0007669"/>
    <property type="project" value="UniProtKB-KW"/>
</dbReference>
<evidence type="ECO:0000256" key="2">
    <source>
        <dbReference type="ARBA" id="ARBA00022801"/>
    </source>
</evidence>
<sequence>MKPAGRIARSFLAPTLVAVAALASGCKPKEQARSDGLPPGAIPVPSASAVAEPTRPPTSTLPQKAPAAEDIKMAPLSFAPIAKRADGSVVTIYTVGEEEGRGLFARKGRSSRAQKGLGTGFVVDNTGVIITNNHVIDGADEIVVQLSDERRFPGKIVGRDARTDIAVVKIEGVKDLSSIPLGDSDNLEVGDWVVAIGNPFGLSHTVSAGIVSAKGRGREDVPLDPSGYYNFLQTDASINPGNSGGPLLNLKGEVVGMNTAIRGGGAQGIGFAIPINMVKQLMPTLLKEGHVTRSALGVRIRDVRDLSPEDKQQLKVTDEKGAVIEYVDTGGPADKAKLEVGDVIVAFDGQAVERGTLLQWLASTAGVGKLVTVRVIRAGKPFELKVTLGELKEPKNRGPSFRPRVPQPSPDDEDEPFPH</sequence>
<name>A0A0K1PY47_9BACT</name>
<dbReference type="KEGG" id="llu:AKJ09_04733"/>
<dbReference type="EMBL" id="CP012333">
    <property type="protein sequence ID" value="AKU98069.1"/>
    <property type="molecule type" value="Genomic_DNA"/>
</dbReference>
<dbReference type="Pfam" id="PF13365">
    <property type="entry name" value="Trypsin_2"/>
    <property type="match status" value="1"/>
</dbReference>
<evidence type="ECO:0000256" key="3">
    <source>
        <dbReference type="SAM" id="MobiDB-lite"/>
    </source>
</evidence>
<keyword evidence="4" id="KW-0732">Signal</keyword>
<feature type="region of interest" description="Disordered" evidence="3">
    <location>
        <begin position="29"/>
        <end position="67"/>
    </location>
</feature>
<dbReference type="PROSITE" id="PS51257">
    <property type="entry name" value="PROKAR_LIPOPROTEIN"/>
    <property type="match status" value="1"/>
</dbReference>
<feature type="signal peptide" evidence="4">
    <location>
        <begin position="1"/>
        <end position="23"/>
    </location>
</feature>
<keyword evidence="1 6" id="KW-0645">Protease</keyword>
<dbReference type="SUPFAM" id="SSF50156">
    <property type="entry name" value="PDZ domain-like"/>
    <property type="match status" value="1"/>
</dbReference>
<dbReference type="SUPFAM" id="SSF50494">
    <property type="entry name" value="Trypsin-like serine proteases"/>
    <property type="match status" value="1"/>
</dbReference>
<protein>
    <submittedName>
        <fullName evidence="6">HtrA protease/chaperone protein</fullName>
    </submittedName>
</protein>
<dbReference type="GO" id="GO:0004252">
    <property type="term" value="F:serine-type endopeptidase activity"/>
    <property type="evidence" value="ECO:0007669"/>
    <property type="project" value="InterPro"/>
</dbReference>
<organism evidence="6 7">
    <name type="scientific">Labilithrix luteola</name>
    <dbReference type="NCBI Taxonomy" id="1391654"/>
    <lineage>
        <taxon>Bacteria</taxon>
        <taxon>Pseudomonadati</taxon>
        <taxon>Myxococcota</taxon>
        <taxon>Polyangia</taxon>
        <taxon>Polyangiales</taxon>
        <taxon>Labilitrichaceae</taxon>
        <taxon>Labilithrix</taxon>
    </lineage>
</organism>
<evidence type="ECO:0000259" key="5">
    <source>
        <dbReference type="PROSITE" id="PS50106"/>
    </source>
</evidence>
<gene>
    <name evidence="6" type="ORF">AKJ09_04733</name>
</gene>
<evidence type="ECO:0000256" key="1">
    <source>
        <dbReference type="ARBA" id="ARBA00022670"/>
    </source>
</evidence>
<dbReference type="AlphaFoldDB" id="A0A0K1PY47"/>
<proteinExistence type="predicted"/>
<dbReference type="SMART" id="SM00228">
    <property type="entry name" value="PDZ"/>
    <property type="match status" value="1"/>
</dbReference>
<evidence type="ECO:0000313" key="6">
    <source>
        <dbReference type="EMBL" id="AKU98069.1"/>
    </source>
</evidence>
<dbReference type="Proteomes" id="UP000064967">
    <property type="component" value="Chromosome"/>
</dbReference>
<reference evidence="6 7" key="1">
    <citation type="submission" date="2015-08" db="EMBL/GenBank/DDBJ databases">
        <authorList>
            <person name="Babu N.S."/>
            <person name="Beckwith C.J."/>
            <person name="Beseler K.G."/>
            <person name="Brison A."/>
            <person name="Carone J.V."/>
            <person name="Caskin T.P."/>
            <person name="Diamond M."/>
            <person name="Durham M.E."/>
            <person name="Foxe J.M."/>
            <person name="Go M."/>
            <person name="Henderson B.A."/>
            <person name="Jones I.B."/>
            <person name="McGettigan J.A."/>
            <person name="Micheletti S.J."/>
            <person name="Nasrallah M.E."/>
            <person name="Ortiz D."/>
            <person name="Piller C.R."/>
            <person name="Privatt S.R."/>
            <person name="Schneider S.L."/>
            <person name="Sharp S."/>
            <person name="Smith T.C."/>
            <person name="Stanton J.D."/>
            <person name="Ullery H.E."/>
            <person name="Wilson R.J."/>
            <person name="Serrano M.G."/>
            <person name="Buck G."/>
            <person name="Lee V."/>
            <person name="Wang Y."/>
            <person name="Carvalho R."/>
            <person name="Voegtly L."/>
            <person name="Shi R."/>
            <person name="Duckworth R."/>
            <person name="Johnson A."/>
            <person name="Loviza R."/>
            <person name="Walstead R."/>
            <person name="Shah Z."/>
            <person name="Kiflezghi M."/>
            <person name="Wade K."/>
            <person name="Ball S.L."/>
            <person name="Bradley K.W."/>
            <person name="Asai D.J."/>
            <person name="Bowman C.A."/>
            <person name="Russell D.A."/>
            <person name="Pope W.H."/>
            <person name="Jacobs-Sera D."/>
            <person name="Hendrix R.W."/>
            <person name="Hatfull G.F."/>
        </authorList>
    </citation>
    <scope>NUCLEOTIDE SEQUENCE [LARGE SCALE GENOMIC DNA]</scope>
    <source>
        <strain evidence="6 7">DSM 27648</strain>
    </source>
</reference>
<dbReference type="STRING" id="1391654.AKJ09_04733"/>
<evidence type="ECO:0000313" key="7">
    <source>
        <dbReference type="Proteomes" id="UP000064967"/>
    </source>
</evidence>
<dbReference type="InterPro" id="IPR001478">
    <property type="entry name" value="PDZ"/>
</dbReference>
<dbReference type="PANTHER" id="PTHR43343">
    <property type="entry name" value="PEPTIDASE S12"/>
    <property type="match status" value="1"/>
</dbReference>
<feature type="domain" description="PDZ" evidence="5">
    <location>
        <begin position="282"/>
        <end position="379"/>
    </location>
</feature>
<dbReference type="InterPro" id="IPR051201">
    <property type="entry name" value="Chloro_Bact_Ser_Proteases"/>
</dbReference>
<evidence type="ECO:0000256" key="4">
    <source>
        <dbReference type="SAM" id="SignalP"/>
    </source>
</evidence>
<feature type="region of interest" description="Disordered" evidence="3">
    <location>
        <begin position="393"/>
        <end position="419"/>
    </location>
</feature>
<dbReference type="Gene3D" id="2.30.42.10">
    <property type="match status" value="1"/>
</dbReference>
<keyword evidence="7" id="KW-1185">Reference proteome</keyword>
<dbReference type="PANTHER" id="PTHR43343:SF3">
    <property type="entry name" value="PROTEASE DO-LIKE 8, CHLOROPLASTIC"/>
    <property type="match status" value="1"/>
</dbReference>
<dbReference type="RefSeq" id="WP_240488548.1">
    <property type="nucleotide sequence ID" value="NZ_CP012333.1"/>
</dbReference>